<keyword evidence="5 10" id="KW-0732">Signal</keyword>
<dbReference type="InterPro" id="IPR009056">
    <property type="entry name" value="Cyt_c-like_dom"/>
</dbReference>
<protein>
    <submittedName>
        <fullName evidence="12">Gluconate 2-dehydrogenase cytochrome c subunit</fullName>
        <ecNumber evidence="12">1.1.99.3</ecNumber>
    </submittedName>
</protein>
<keyword evidence="4 9" id="KW-0479">Metal-binding</keyword>
<evidence type="ECO:0000259" key="11">
    <source>
        <dbReference type="PROSITE" id="PS51007"/>
    </source>
</evidence>
<proteinExistence type="predicted"/>
<dbReference type="PANTHER" id="PTHR35008:SF8">
    <property type="entry name" value="ALCOHOL DEHYDROGENASE CYTOCHROME C SUBUNIT"/>
    <property type="match status" value="1"/>
</dbReference>
<evidence type="ECO:0000256" key="9">
    <source>
        <dbReference type="PROSITE-ProRule" id="PRU00433"/>
    </source>
</evidence>
<evidence type="ECO:0000313" key="13">
    <source>
        <dbReference type="Proteomes" id="UP000254304"/>
    </source>
</evidence>
<evidence type="ECO:0000256" key="2">
    <source>
        <dbReference type="ARBA" id="ARBA00022475"/>
    </source>
</evidence>
<dbReference type="Gene3D" id="1.10.760.10">
    <property type="entry name" value="Cytochrome c-like domain"/>
    <property type="match status" value="2"/>
</dbReference>
<dbReference type="PROSITE" id="PS51007">
    <property type="entry name" value="CYTC"/>
    <property type="match status" value="2"/>
</dbReference>
<evidence type="ECO:0000313" key="12">
    <source>
        <dbReference type="EMBL" id="STQ45827.1"/>
    </source>
</evidence>
<keyword evidence="8" id="KW-0472">Membrane</keyword>
<dbReference type="GO" id="GO:0005506">
    <property type="term" value="F:iron ion binding"/>
    <property type="evidence" value="ECO:0007669"/>
    <property type="project" value="InterPro"/>
</dbReference>
<evidence type="ECO:0000256" key="3">
    <source>
        <dbReference type="ARBA" id="ARBA00022617"/>
    </source>
</evidence>
<gene>
    <name evidence="12" type="ORF">NCTC12157_03578</name>
</gene>
<dbReference type="InterPro" id="IPR036909">
    <property type="entry name" value="Cyt_c-like_dom_sf"/>
</dbReference>
<dbReference type="Proteomes" id="UP000254304">
    <property type="component" value="Unassembled WGS sequence"/>
</dbReference>
<evidence type="ECO:0000256" key="7">
    <source>
        <dbReference type="ARBA" id="ARBA00023004"/>
    </source>
</evidence>
<evidence type="ECO:0000256" key="1">
    <source>
        <dbReference type="ARBA" id="ARBA00004236"/>
    </source>
</evidence>
<evidence type="ECO:0000256" key="6">
    <source>
        <dbReference type="ARBA" id="ARBA00022737"/>
    </source>
</evidence>
<evidence type="ECO:0000256" key="10">
    <source>
        <dbReference type="SAM" id="SignalP"/>
    </source>
</evidence>
<dbReference type="GO" id="GO:0020037">
    <property type="term" value="F:heme binding"/>
    <property type="evidence" value="ECO:0007669"/>
    <property type="project" value="InterPro"/>
</dbReference>
<feature type="signal peptide" evidence="10">
    <location>
        <begin position="1"/>
        <end position="22"/>
    </location>
</feature>
<dbReference type="EC" id="1.1.99.3" evidence="12"/>
<dbReference type="InterPro" id="IPR051459">
    <property type="entry name" value="Cytochrome_c-type_DH"/>
</dbReference>
<dbReference type="SUPFAM" id="SSF46626">
    <property type="entry name" value="Cytochrome c"/>
    <property type="match status" value="2"/>
</dbReference>
<keyword evidence="12" id="KW-0560">Oxidoreductase</keyword>
<dbReference type="GO" id="GO:0009055">
    <property type="term" value="F:electron transfer activity"/>
    <property type="evidence" value="ECO:0007669"/>
    <property type="project" value="InterPro"/>
</dbReference>
<dbReference type="InterPro" id="IPR014353">
    <property type="entry name" value="Membr-bd_ADH_cyt_c"/>
</dbReference>
<dbReference type="GO" id="GO:0033717">
    <property type="term" value="F:gluconate 2-dehydrogenase (acceptor) activity"/>
    <property type="evidence" value="ECO:0007669"/>
    <property type="project" value="UniProtKB-EC"/>
</dbReference>
<keyword evidence="6" id="KW-0677">Repeat</keyword>
<sequence>MMKKLTLSLMAAVGLFSLAAQAEESGVDLIKRGEYLTQAADCVACHTTKDGKPFAGGLAFKTPMGTLYSPNITADKETGIGTWSDEDFLRAVHEGKNKEGQHLYPAFPYTSYTLLKDDDVKAIKAYLFSLPPVHQQNRENEMPFPFNQRWGMWFWNLVNFDSKRFEPDTAQSAEWNQGKYLVEGLGHCGECHTPRNITMGMKDGKPYAGTEVDGWTAFNISSDKKAGIGSWSKGDIVQYLRSGHVSGKAQAAGPMAEVIENSTRHLTDADLNAMATYIQTLKPQARFFRHQEPF</sequence>
<feature type="domain" description="Cytochrome c" evidence="11">
    <location>
        <begin position="173"/>
        <end position="282"/>
    </location>
</feature>
<dbReference type="EMBL" id="UGGO01000001">
    <property type="protein sequence ID" value="STQ45827.1"/>
    <property type="molecule type" value="Genomic_DNA"/>
</dbReference>
<feature type="chain" id="PRO_5016787858" evidence="10">
    <location>
        <begin position="23"/>
        <end position="294"/>
    </location>
</feature>
<dbReference type="AlphaFoldDB" id="A0A377NIE3"/>
<name>A0A377NIE3_9GAMM</name>
<dbReference type="PIRSF" id="PIRSF000018">
    <property type="entry name" value="Mb_ADH_cyt_c"/>
    <property type="match status" value="1"/>
</dbReference>
<dbReference type="Pfam" id="PF00034">
    <property type="entry name" value="Cytochrom_C"/>
    <property type="match status" value="1"/>
</dbReference>
<reference evidence="12 13" key="1">
    <citation type="submission" date="2018-06" db="EMBL/GenBank/DDBJ databases">
        <authorList>
            <consortium name="Pathogen Informatics"/>
            <person name="Doyle S."/>
        </authorList>
    </citation>
    <scope>NUCLEOTIDE SEQUENCE [LARGE SCALE GENOMIC DNA]</scope>
    <source>
        <strain evidence="12 13">NCTC12157</strain>
    </source>
</reference>
<comment type="subcellular location">
    <subcellularLocation>
        <location evidence="1">Cell membrane</location>
    </subcellularLocation>
</comment>
<evidence type="ECO:0000256" key="4">
    <source>
        <dbReference type="ARBA" id="ARBA00022723"/>
    </source>
</evidence>
<dbReference type="GO" id="GO:0005886">
    <property type="term" value="C:plasma membrane"/>
    <property type="evidence" value="ECO:0007669"/>
    <property type="project" value="UniProtKB-SubCell"/>
</dbReference>
<evidence type="ECO:0000256" key="5">
    <source>
        <dbReference type="ARBA" id="ARBA00022729"/>
    </source>
</evidence>
<accession>A0A377NIE3</accession>
<feature type="domain" description="Cytochrome c" evidence="11">
    <location>
        <begin position="28"/>
        <end position="131"/>
    </location>
</feature>
<keyword evidence="7 9" id="KW-0408">Iron</keyword>
<evidence type="ECO:0000256" key="8">
    <source>
        <dbReference type="ARBA" id="ARBA00023136"/>
    </source>
</evidence>
<organism evidence="12 13">
    <name type="scientific">Ewingella americana</name>
    <dbReference type="NCBI Taxonomy" id="41202"/>
    <lineage>
        <taxon>Bacteria</taxon>
        <taxon>Pseudomonadati</taxon>
        <taxon>Pseudomonadota</taxon>
        <taxon>Gammaproteobacteria</taxon>
        <taxon>Enterobacterales</taxon>
        <taxon>Yersiniaceae</taxon>
        <taxon>Ewingella</taxon>
    </lineage>
</organism>
<dbReference type="PANTHER" id="PTHR35008">
    <property type="entry name" value="BLL4482 PROTEIN-RELATED"/>
    <property type="match status" value="1"/>
</dbReference>
<keyword evidence="3 9" id="KW-0349">Heme</keyword>
<keyword evidence="2" id="KW-1003">Cell membrane</keyword>